<dbReference type="Pfam" id="PF08506">
    <property type="entry name" value="Cse1"/>
    <property type="match status" value="1"/>
</dbReference>
<dbReference type="PANTHER" id="PTHR10997:SF8">
    <property type="entry name" value="EXPORTIN-2"/>
    <property type="match status" value="1"/>
</dbReference>
<gene>
    <name evidence="9" type="ORF">G6O67_003762</name>
</gene>
<dbReference type="GO" id="GO:0006606">
    <property type="term" value="P:protein import into nucleus"/>
    <property type="evidence" value="ECO:0007669"/>
    <property type="project" value="TreeGrafter"/>
</dbReference>
<organism evidence="9 10">
    <name type="scientific">Ophiocordyceps sinensis</name>
    <dbReference type="NCBI Taxonomy" id="72228"/>
    <lineage>
        <taxon>Eukaryota</taxon>
        <taxon>Fungi</taxon>
        <taxon>Dikarya</taxon>
        <taxon>Ascomycota</taxon>
        <taxon>Pezizomycotina</taxon>
        <taxon>Sordariomycetes</taxon>
        <taxon>Hypocreomycetidae</taxon>
        <taxon>Hypocreales</taxon>
        <taxon>Ophiocordycipitaceae</taxon>
        <taxon>Ophiocordyceps</taxon>
    </lineage>
</organism>
<dbReference type="OrthoDB" id="3268246at2759"/>
<evidence type="ECO:0000313" key="10">
    <source>
        <dbReference type="Proteomes" id="UP000557566"/>
    </source>
</evidence>
<dbReference type="GO" id="GO:0031267">
    <property type="term" value="F:small GTPase binding"/>
    <property type="evidence" value="ECO:0007669"/>
    <property type="project" value="InterPro"/>
</dbReference>
<name>A0A8H4PSF0_9HYPO</name>
<proteinExistence type="inferred from homology"/>
<dbReference type="InterPro" id="IPR011989">
    <property type="entry name" value="ARM-like"/>
</dbReference>
<reference evidence="9 10" key="1">
    <citation type="journal article" date="2020" name="Genome Biol. Evol.">
        <title>A new high-quality draft genome assembly of the Chinese cordyceps Ophiocordyceps sinensis.</title>
        <authorList>
            <person name="Shu R."/>
            <person name="Zhang J."/>
            <person name="Meng Q."/>
            <person name="Zhang H."/>
            <person name="Zhou G."/>
            <person name="Li M."/>
            <person name="Wu P."/>
            <person name="Zhao Y."/>
            <person name="Chen C."/>
            <person name="Qin Q."/>
        </authorList>
    </citation>
    <scope>NUCLEOTIDE SEQUENCE [LARGE SCALE GENOMIC DNA]</scope>
    <source>
        <strain evidence="9 10">IOZ07</strain>
    </source>
</reference>
<keyword evidence="10" id="KW-1185">Reference proteome</keyword>
<comment type="subcellular location">
    <subcellularLocation>
        <location evidence="2">Cytoplasm</location>
    </subcellularLocation>
    <subcellularLocation>
        <location evidence="1">Nucleus</location>
    </subcellularLocation>
</comment>
<feature type="domain" description="Importin N-terminal" evidence="8">
    <location>
        <begin position="24"/>
        <end position="97"/>
    </location>
</feature>
<keyword evidence="7" id="KW-0539">Nucleus</keyword>
<comment type="caution">
    <text evidence="9">The sequence shown here is derived from an EMBL/GenBank/DDBJ whole genome shotgun (WGS) entry which is preliminary data.</text>
</comment>
<evidence type="ECO:0000256" key="2">
    <source>
        <dbReference type="ARBA" id="ARBA00004496"/>
    </source>
</evidence>
<sequence length="959" mass="107974">MAAEIGHIAELLNATLDPSQHRKAEAALKQEATKPQYSLNLLNIVNSDSLPVNTRLSAALAFKNFIRYNYVDEDGNYKLAQDEVETIKERLIGLMISCPSSVQSQLGEAISVIADSDFWRRWDTLTQELVNKFSATDPKINIGVLEVAHSIFSRWRPLMRTDELYTEINHVISTFGLPFVQLLVTTDSKIAENADNKAALKAWFETLDLQIKILHDMSSHDLPPIFEEHLESISGLLHKYFTYSNPTLDTDDDGEASIVDTVKADICELLELYTIKYDDDFSKYCDPFISSAWNLLSSTGPETKYDNIVSKALHFLTAVASTAQHAEKFNNEDVLTQIVEKVILPNVALRESDMEMFEDEPIEFIRRDLEGSDTDSRRRSATDFLRKLQERFESLVTGIVSLYIAHYLTQAKTDWKAKDTAVYLFLSIAAKGAVTAAQGVKTVNPMLNVVDFFERHIASDLVGSDQVEPISKVDAIKFLYTFRSQLSREQWKLALGPLVQNLNSPNYVVYTYTAIAVERVLFLADDAGNQMFPRADIEPFAKDLLTHLFKLIEKDTSPPKLQENEFLMRCVMRILIVIKDGATPMLDNVLTHLILITNVMKQNPSNPRFYYYHFEAMGALVRYCSTTSAPLFNEKLWGPFHKLLNEDVTEFLPYIFQILGQLLESSPPEAVSDHFRALLGPLLAAPLWESRGTVPACARMLSAVIPRASKMIIAENQLEPVLGIFQKLLSGKKSELQAFDILDAIIHSFEPSTLNKYMGTIIQLLYTKLQGSPTDQLKLRFARFYHLVGAKLEVGYGADYFIAQSNQVDERAFTQVYPPFVLAETEKLARPVDRKTAVVCLTKTLCDSEAFAQKFIKGWANSCRILLSLLVNPPTVSAGMDNEIITEASVDDIGFGLTFTALNTCRPMTRDDFPEVVDVAKWVKEYMAAANARHGGAVEGFITQRLPPEQQEAIAQYMR</sequence>
<dbReference type="SMART" id="SM00913">
    <property type="entry name" value="IBN_N"/>
    <property type="match status" value="1"/>
</dbReference>
<dbReference type="GO" id="GO:0005829">
    <property type="term" value="C:cytosol"/>
    <property type="evidence" value="ECO:0007669"/>
    <property type="project" value="TreeGrafter"/>
</dbReference>
<comment type="similarity">
    <text evidence="3">Belongs to the XPO2/CSE1 family.</text>
</comment>
<evidence type="ECO:0000259" key="8">
    <source>
        <dbReference type="PROSITE" id="PS50166"/>
    </source>
</evidence>
<evidence type="ECO:0000313" key="9">
    <source>
        <dbReference type="EMBL" id="KAF4509609.1"/>
    </source>
</evidence>
<evidence type="ECO:0000256" key="3">
    <source>
        <dbReference type="ARBA" id="ARBA00008669"/>
    </source>
</evidence>
<dbReference type="InterPro" id="IPR001494">
    <property type="entry name" value="Importin-beta_N"/>
</dbReference>
<keyword evidence="6" id="KW-0653">Protein transport</keyword>
<dbReference type="PANTHER" id="PTHR10997">
    <property type="entry name" value="IMPORTIN-7, 8, 11"/>
    <property type="match status" value="1"/>
</dbReference>
<protein>
    <recommendedName>
        <fullName evidence="8">Importin N-terminal domain-containing protein</fullName>
    </recommendedName>
</protein>
<dbReference type="InterPro" id="IPR005043">
    <property type="entry name" value="XPO2_C"/>
</dbReference>
<evidence type="ECO:0000256" key="4">
    <source>
        <dbReference type="ARBA" id="ARBA00022448"/>
    </source>
</evidence>
<evidence type="ECO:0000256" key="7">
    <source>
        <dbReference type="ARBA" id="ARBA00023242"/>
    </source>
</evidence>
<keyword evidence="4" id="KW-0813">Transport</keyword>
<evidence type="ECO:0000256" key="6">
    <source>
        <dbReference type="ARBA" id="ARBA00022927"/>
    </source>
</evidence>
<dbReference type="SUPFAM" id="SSF48371">
    <property type="entry name" value="ARM repeat"/>
    <property type="match status" value="1"/>
</dbReference>
<dbReference type="InterPro" id="IPR016024">
    <property type="entry name" value="ARM-type_fold"/>
</dbReference>
<dbReference type="Pfam" id="PF03810">
    <property type="entry name" value="IBN_N"/>
    <property type="match status" value="1"/>
</dbReference>
<keyword evidence="5" id="KW-0963">Cytoplasm</keyword>
<dbReference type="Gene3D" id="1.25.10.10">
    <property type="entry name" value="Leucine-rich Repeat Variant"/>
    <property type="match status" value="1"/>
</dbReference>
<dbReference type="GO" id="GO:0005049">
    <property type="term" value="F:nuclear export signal receptor activity"/>
    <property type="evidence" value="ECO:0007669"/>
    <property type="project" value="TreeGrafter"/>
</dbReference>
<dbReference type="Proteomes" id="UP000557566">
    <property type="component" value="Unassembled WGS sequence"/>
</dbReference>
<dbReference type="AlphaFoldDB" id="A0A8H4PSF0"/>
<dbReference type="InterPro" id="IPR013713">
    <property type="entry name" value="XPO2_central"/>
</dbReference>
<dbReference type="EMBL" id="JAAVMX010000004">
    <property type="protein sequence ID" value="KAF4509609.1"/>
    <property type="molecule type" value="Genomic_DNA"/>
</dbReference>
<evidence type="ECO:0000256" key="5">
    <source>
        <dbReference type="ARBA" id="ARBA00022490"/>
    </source>
</evidence>
<dbReference type="PROSITE" id="PS50166">
    <property type="entry name" value="IMPORTIN_B_NT"/>
    <property type="match status" value="1"/>
</dbReference>
<evidence type="ECO:0000256" key="1">
    <source>
        <dbReference type="ARBA" id="ARBA00004123"/>
    </source>
</evidence>
<accession>A0A8H4PSF0</accession>
<dbReference type="GO" id="GO:0006611">
    <property type="term" value="P:protein export from nucleus"/>
    <property type="evidence" value="ECO:0007669"/>
    <property type="project" value="TreeGrafter"/>
</dbReference>
<dbReference type="GO" id="GO:0005635">
    <property type="term" value="C:nuclear envelope"/>
    <property type="evidence" value="ECO:0007669"/>
    <property type="project" value="TreeGrafter"/>
</dbReference>
<dbReference type="Pfam" id="PF03378">
    <property type="entry name" value="CAS_CSE1"/>
    <property type="match status" value="1"/>
</dbReference>